<evidence type="ECO:0000256" key="1">
    <source>
        <dbReference type="SAM" id="MobiDB-lite"/>
    </source>
</evidence>
<gene>
    <name evidence="3" type="ORF">Bca52824_038915</name>
</gene>
<accession>A0A8X7UWE8</accession>
<protein>
    <submittedName>
        <fullName evidence="3">Uncharacterized protein</fullName>
    </submittedName>
</protein>
<dbReference type="AlphaFoldDB" id="A0A8X7UWE8"/>
<dbReference type="EMBL" id="JAAMPC010000009">
    <property type="protein sequence ID" value="KAG2292246.1"/>
    <property type="molecule type" value="Genomic_DNA"/>
</dbReference>
<reference evidence="3 4" key="1">
    <citation type="submission" date="2020-02" db="EMBL/GenBank/DDBJ databases">
        <authorList>
            <person name="Ma Q."/>
            <person name="Huang Y."/>
            <person name="Song X."/>
            <person name="Pei D."/>
        </authorList>
    </citation>
    <scope>NUCLEOTIDE SEQUENCE [LARGE SCALE GENOMIC DNA]</scope>
    <source>
        <strain evidence="3">Sxm20200214</strain>
        <tissue evidence="3">Leaf</tissue>
    </source>
</reference>
<sequence>MICTNGFLDSVSQEPPFFAQPPPPPPPPPVAETIVPLPSPAPQQQPPQPRSESLPPPPEPRRFGSPDEPKRGGLNKGETVGLVFAGLAAMLQVLVVVFLVLKRRQLLQLKETQ</sequence>
<feature type="region of interest" description="Disordered" evidence="1">
    <location>
        <begin position="1"/>
        <end position="77"/>
    </location>
</feature>
<evidence type="ECO:0000256" key="2">
    <source>
        <dbReference type="SAM" id="Phobius"/>
    </source>
</evidence>
<keyword evidence="2" id="KW-0812">Transmembrane</keyword>
<evidence type="ECO:0000313" key="4">
    <source>
        <dbReference type="Proteomes" id="UP000886595"/>
    </source>
</evidence>
<dbReference type="Proteomes" id="UP000886595">
    <property type="component" value="Unassembled WGS sequence"/>
</dbReference>
<evidence type="ECO:0000313" key="3">
    <source>
        <dbReference type="EMBL" id="KAG2292246.1"/>
    </source>
</evidence>
<organism evidence="3 4">
    <name type="scientific">Brassica carinata</name>
    <name type="common">Ethiopian mustard</name>
    <name type="synonym">Abyssinian cabbage</name>
    <dbReference type="NCBI Taxonomy" id="52824"/>
    <lineage>
        <taxon>Eukaryota</taxon>
        <taxon>Viridiplantae</taxon>
        <taxon>Streptophyta</taxon>
        <taxon>Embryophyta</taxon>
        <taxon>Tracheophyta</taxon>
        <taxon>Spermatophyta</taxon>
        <taxon>Magnoliopsida</taxon>
        <taxon>eudicotyledons</taxon>
        <taxon>Gunneridae</taxon>
        <taxon>Pentapetalae</taxon>
        <taxon>rosids</taxon>
        <taxon>malvids</taxon>
        <taxon>Brassicales</taxon>
        <taxon>Brassicaceae</taxon>
        <taxon>Brassiceae</taxon>
        <taxon>Brassica</taxon>
    </lineage>
</organism>
<name>A0A8X7UWE8_BRACI</name>
<keyword evidence="4" id="KW-1185">Reference proteome</keyword>
<keyword evidence="2" id="KW-0472">Membrane</keyword>
<feature type="compositionally biased region" description="Pro residues" evidence="1">
    <location>
        <begin position="18"/>
        <end position="30"/>
    </location>
</feature>
<comment type="caution">
    <text evidence="3">The sequence shown here is derived from an EMBL/GenBank/DDBJ whole genome shotgun (WGS) entry which is preliminary data.</text>
</comment>
<feature type="transmembrane region" description="Helical" evidence="2">
    <location>
        <begin position="80"/>
        <end position="101"/>
    </location>
</feature>
<feature type="compositionally biased region" description="Basic and acidic residues" evidence="1">
    <location>
        <begin position="59"/>
        <end position="71"/>
    </location>
</feature>
<proteinExistence type="predicted"/>
<keyword evidence="2" id="KW-1133">Transmembrane helix</keyword>
<feature type="compositionally biased region" description="Pro residues" evidence="1">
    <location>
        <begin position="37"/>
        <end position="58"/>
    </location>
</feature>